<reference evidence="7 8" key="1">
    <citation type="submission" date="2021-11" db="EMBL/GenBank/DDBJ databases">
        <title>Whole genome of Geoglobus acetivorans.</title>
        <authorList>
            <person name="Liu D."/>
        </authorList>
    </citation>
    <scope>NUCLEOTIDE SEQUENCE [LARGE SCALE GENOMIC DNA]</scope>
    <source>
        <strain evidence="7 8">SBH6</strain>
    </source>
</reference>
<evidence type="ECO:0000256" key="1">
    <source>
        <dbReference type="ARBA" id="ARBA00004141"/>
    </source>
</evidence>
<organism evidence="7 8">
    <name type="scientific">Geoglobus acetivorans</name>
    <dbReference type="NCBI Taxonomy" id="565033"/>
    <lineage>
        <taxon>Archaea</taxon>
        <taxon>Methanobacteriati</taxon>
        <taxon>Methanobacteriota</taxon>
        <taxon>Archaeoglobi</taxon>
        <taxon>Archaeoglobales</taxon>
        <taxon>Archaeoglobaceae</taxon>
        <taxon>Geoglobus</taxon>
    </lineage>
</organism>
<dbReference type="EMBL" id="CP087714">
    <property type="protein sequence ID" value="XAT64316.1"/>
    <property type="molecule type" value="Genomic_DNA"/>
</dbReference>
<keyword evidence="4 6" id="KW-1133">Transmembrane helix</keyword>
<feature type="transmembrane region" description="Helical" evidence="6">
    <location>
        <begin position="255"/>
        <end position="273"/>
    </location>
</feature>
<dbReference type="PANTHER" id="PTHR21716:SF4">
    <property type="entry name" value="TRANSMEMBRANE PROTEIN 245"/>
    <property type="match status" value="1"/>
</dbReference>
<dbReference type="RefSeq" id="WP_193806085.1">
    <property type="nucleotide sequence ID" value="NZ_CP087714.1"/>
</dbReference>
<keyword evidence="3 6" id="KW-0812">Transmembrane</keyword>
<dbReference type="InterPro" id="IPR002549">
    <property type="entry name" value="AI-2E-like"/>
</dbReference>
<dbReference type="Pfam" id="PF01594">
    <property type="entry name" value="AI-2E_transport"/>
    <property type="match status" value="1"/>
</dbReference>
<dbReference type="Proteomes" id="UP001492541">
    <property type="component" value="Chromosome"/>
</dbReference>
<evidence type="ECO:0000256" key="2">
    <source>
        <dbReference type="ARBA" id="ARBA00009773"/>
    </source>
</evidence>
<keyword evidence="8" id="KW-1185">Reference proteome</keyword>
<sequence length="332" mass="37264">MERNRLILIFSLIILVFAFIYLLSPILDGILMGVALAYAVRPLHTRLSRRVGEVISAFLSTMIISLPLLLFFAYGVFQGVTELIVVMKNLETYVAILNSYLNSLDPEISKTVRPALNQFVAVFNTKIGDLAFSVTTKFIFFVMNFLISTIVCFYVIIDGKTVTRKIIDRVFPEKEVGDFFEEFDSVLMNLWFGNFLFALLMGIVSIPYFMAFGIPYVPLLSGLMFLAALIPVFAEWMVILPLTLYLVFIDWVKAAWFLAIGSVFLYIIPELILRPYFVGYTSKIHPLVLMLSFLGGGLAAGVTGFFISPMLAAFLTAVYNHYTKQSGNSAAN</sequence>
<gene>
    <name evidence="7" type="ORF">LPQ35_02820</name>
</gene>
<name>A0ABZ3H6N3_GEOAI</name>
<comment type="similarity">
    <text evidence="2">Belongs to the autoinducer-2 exporter (AI-2E) (TC 2.A.86) family.</text>
</comment>
<proteinExistence type="inferred from homology"/>
<evidence type="ECO:0000313" key="7">
    <source>
        <dbReference type="EMBL" id="XAT64316.1"/>
    </source>
</evidence>
<evidence type="ECO:0000256" key="5">
    <source>
        <dbReference type="ARBA" id="ARBA00023136"/>
    </source>
</evidence>
<comment type="subcellular location">
    <subcellularLocation>
        <location evidence="1">Membrane</location>
        <topology evidence="1">Multi-pass membrane protein</topology>
    </subcellularLocation>
</comment>
<feature type="transmembrane region" description="Helical" evidence="6">
    <location>
        <begin position="51"/>
        <end position="77"/>
    </location>
</feature>
<accession>A0ABZ3H6N3</accession>
<evidence type="ECO:0000256" key="3">
    <source>
        <dbReference type="ARBA" id="ARBA00022692"/>
    </source>
</evidence>
<protein>
    <submittedName>
        <fullName evidence="7">AI-2E family transporter</fullName>
    </submittedName>
</protein>
<feature type="transmembrane region" description="Helical" evidence="6">
    <location>
        <begin position="138"/>
        <end position="157"/>
    </location>
</feature>
<feature type="transmembrane region" description="Helical" evidence="6">
    <location>
        <begin position="223"/>
        <end position="248"/>
    </location>
</feature>
<evidence type="ECO:0000256" key="4">
    <source>
        <dbReference type="ARBA" id="ARBA00022989"/>
    </source>
</evidence>
<evidence type="ECO:0000313" key="8">
    <source>
        <dbReference type="Proteomes" id="UP001492541"/>
    </source>
</evidence>
<keyword evidence="5 6" id="KW-0472">Membrane</keyword>
<feature type="transmembrane region" description="Helical" evidence="6">
    <location>
        <begin position="6"/>
        <end position="39"/>
    </location>
</feature>
<dbReference type="GeneID" id="90448583"/>
<feature type="transmembrane region" description="Helical" evidence="6">
    <location>
        <begin position="195"/>
        <end position="217"/>
    </location>
</feature>
<dbReference type="PANTHER" id="PTHR21716">
    <property type="entry name" value="TRANSMEMBRANE PROTEIN"/>
    <property type="match status" value="1"/>
</dbReference>
<feature type="transmembrane region" description="Helical" evidence="6">
    <location>
        <begin position="293"/>
        <end position="319"/>
    </location>
</feature>
<evidence type="ECO:0000256" key="6">
    <source>
        <dbReference type="SAM" id="Phobius"/>
    </source>
</evidence>